<dbReference type="AlphaFoldDB" id="A0AAQ3RLK6"/>
<dbReference type="Proteomes" id="UP001374535">
    <property type="component" value="Chromosome 9"/>
</dbReference>
<proteinExistence type="predicted"/>
<organism evidence="1 2">
    <name type="scientific">Vigna mungo</name>
    <name type="common">Black gram</name>
    <name type="synonym">Phaseolus mungo</name>
    <dbReference type="NCBI Taxonomy" id="3915"/>
    <lineage>
        <taxon>Eukaryota</taxon>
        <taxon>Viridiplantae</taxon>
        <taxon>Streptophyta</taxon>
        <taxon>Embryophyta</taxon>
        <taxon>Tracheophyta</taxon>
        <taxon>Spermatophyta</taxon>
        <taxon>Magnoliopsida</taxon>
        <taxon>eudicotyledons</taxon>
        <taxon>Gunneridae</taxon>
        <taxon>Pentapetalae</taxon>
        <taxon>rosids</taxon>
        <taxon>fabids</taxon>
        <taxon>Fabales</taxon>
        <taxon>Fabaceae</taxon>
        <taxon>Papilionoideae</taxon>
        <taxon>50 kb inversion clade</taxon>
        <taxon>NPAAA clade</taxon>
        <taxon>indigoferoid/millettioid clade</taxon>
        <taxon>Phaseoleae</taxon>
        <taxon>Vigna</taxon>
    </lineage>
</organism>
<accession>A0AAQ3RLK6</accession>
<reference evidence="1 2" key="1">
    <citation type="journal article" date="2023" name="Life. Sci Alliance">
        <title>Evolutionary insights into 3D genome organization and epigenetic landscape of Vigna mungo.</title>
        <authorList>
            <person name="Junaid A."/>
            <person name="Singh B."/>
            <person name="Bhatia S."/>
        </authorList>
    </citation>
    <scope>NUCLEOTIDE SEQUENCE [LARGE SCALE GENOMIC DNA]</scope>
    <source>
        <strain evidence="1">Urdbean</strain>
    </source>
</reference>
<name>A0AAQ3RLK6_VIGMU</name>
<dbReference type="EMBL" id="CP144692">
    <property type="protein sequence ID" value="WVY96175.1"/>
    <property type="molecule type" value="Genomic_DNA"/>
</dbReference>
<gene>
    <name evidence="1" type="ORF">V8G54_028326</name>
</gene>
<evidence type="ECO:0000313" key="1">
    <source>
        <dbReference type="EMBL" id="WVY96175.1"/>
    </source>
</evidence>
<evidence type="ECO:0000313" key="2">
    <source>
        <dbReference type="Proteomes" id="UP001374535"/>
    </source>
</evidence>
<protein>
    <submittedName>
        <fullName evidence="1">Uncharacterized protein</fullName>
    </submittedName>
</protein>
<keyword evidence="2" id="KW-1185">Reference proteome</keyword>
<sequence length="160" mass="18518">MASFHNPNYSSGKFSCLSFSIMTTLYNPIKKLSTCTQFHHNMNSYSILICTFDGYNIRMTSQVVHYLNFSSHIFNIIICDKLPLCNRLTGILISCCLLHTQESCPELTLSKFSSKSEELLEIISFPLQHRINSKPCTRNSPHRTMFLVPLLPLFLCWFYF</sequence>